<sequence>MSTALSFNETACGYDADDGSFIGCSQTFPNSHLQPGDLCRKCKAVFQAKGESERETVASYFEQSYPQCTGCGLTGRMVKNPCGTCERLVQKALGKNPHKEAGASARAAAMGNRVGGPARSPFATDLTNRTNDSPAQSIGPATPEAELEMLKTARAAGNFSILFTLIIHGANGKTVPNSYGQMNLLVDNSETMQNILGEMVDRANQKWVKNKNCYRLEARDVELRFKGNKDIEENELALTLLAFYSRYANRPDRDAFIAPNKVKGLAKGNYLEMELHVFLDKYEQRTGTGEVAPTTRKSKRSRHPEDSDEDDEDEPVIKKRSASGPLVSKFMREGGVSGRGVTKAADATRAIQFRRVMARIEDAETGEVSIIKSYRNEKGAISASPIKLPKGDKGRSKELYESATYVAKKLLCRAPGVPVPDIDEQYNLLLSDLVRLCKGQMFVKRFEVAAEEYAVEPS</sequence>
<evidence type="ECO:0000256" key="1">
    <source>
        <dbReference type="SAM" id="MobiDB-lite"/>
    </source>
</evidence>
<dbReference type="HOGENOM" id="CLU_597955_0_0_1"/>
<evidence type="ECO:0000313" key="2">
    <source>
        <dbReference type="EMBL" id="KIO25939.1"/>
    </source>
</evidence>
<dbReference type="STRING" id="1051891.A0A0C3QIT5"/>
<reference evidence="2 3" key="1">
    <citation type="submission" date="2014-04" db="EMBL/GenBank/DDBJ databases">
        <authorList>
            <consortium name="DOE Joint Genome Institute"/>
            <person name="Kuo A."/>
            <person name="Girlanda M."/>
            <person name="Perotto S."/>
            <person name="Kohler A."/>
            <person name="Nagy L.G."/>
            <person name="Floudas D."/>
            <person name="Copeland A."/>
            <person name="Barry K.W."/>
            <person name="Cichocki N."/>
            <person name="Veneault-Fourrey C."/>
            <person name="LaButti K."/>
            <person name="Lindquist E.A."/>
            <person name="Lipzen A."/>
            <person name="Lundell T."/>
            <person name="Morin E."/>
            <person name="Murat C."/>
            <person name="Sun H."/>
            <person name="Tunlid A."/>
            <person name="Henrissat B."/>
            <person name="Grigoriev I.V."/>
            <person name="Hibbett D.S."/>
            <person name="Martin F."/>
            <person name="Nordberg H.P."/>
            <person name="Cantor M.N."/>
            <person name="Hua S.X."/>
        </authorList>
    </citation>
    <scope>NUCLEOTIDE SEQUENCE [LARGE SCALE GENOMIC DNA]</scope>
    <source>
        <strain evidence="2 3">MUT 4182</strain>
    </source>
</reference>
<feature type="region of interest" description="Disordered" evidence="1">
    <location>
        <begin position="286"/>
        <end position="319"/>
    </location>
</feature>
<evidence type="ECO:0000313" key="3">
    <source>
        <dbReference type="Proteomes" id="UP000054248"/>
    </source>
</evidence>
<protein>
    <submittedName>
        <fullName evidence="2">Uncharacterized protein</fullName>
    </submittedName>
</protein>
<gene>
    <name evidence="2" type="ORF">M407DRAFT_8156</name>
</gene>
<proteinExistence type="predicted"/>
<feature type="compositionally biased region" description="Polar residues" evidence="1">
    <location>
        <begin position="125"/>
        <end position="136"/>
    </location>
</feature>
<dbReference type="OrthoDB" id="3247018at2759"/>
<keyword evidence="3" id="KW-1185">Reference proteome</keyword>
<accession>A0A0C3QIT5</accession>
<dbReference type="AlphaFoldDB" id="A0A0C3QIT5"/>
<dbReference type="EMBL" id="KN823033">
    <property type="protein sequence ID" value="KIO25939.1"/>
    <property type="molecule type" value="Genomic_DNA"/>
</dbReference>
<feature type="region of interest" description="Disordered" evidence="1">
    <location>
        <begin position="111"/>
        <end position="140"/>
    </location>
</feature>
<name>A0A0C3QIT5_9AGAM</name>
<dbReference type="Proteomes" id="UP000054248">
    <property type="component" value="Unassembled WGS sequence"/>
</dbReference>
<organism evidence="2 3">
    <name type="scientific">Tulasnella calospora MUT 4182</name>
    <dbReference type="NCBI Taxonomy" id="1051891"/>
    <lineage>
        <taxon>Eukaryota</taxon>
        <taxon>Fungi</taxon>
        <taxon>Dikarya</taxon>
        <taxon>Basidiomycota</taxon>
        <taxon>Agaricomycotina</taxon>
        <taxon>Agaricomycetes</taxon>
        <taxon>Cantharellales</taxon>
        <taxon>Tulasnellaceae</taxon>
        <taxon>Tulasnella</taxon>
    </lineage>
</organism>
<reference evidence="3" key="2">
    <citation type="submission" date="2015-01" db="EMBL/GenBank/DDBJ databases">
        <title>Evolutionary Origins and Diversification of the Mycorrhizal Mutualists.</title>
        <authorList>
            <consortium name="DOE Joint Genome Institute"/>
            <consortium name="Mycorrhizal Genomics Consortium"/>
            <person name="Kohler A."/>
            <person name="Kuo A."/>
            <person name="Nagy L.G."/>
            <person name="Floudas D."/>
            <person name="Copeland A."/>
            <person name="Barry K.W."/>
            <person name="Cichocki N."/>
            <person name="Veneault-Fourrey C."/>
            <person name="LaButti K."/>
            <person name="Lindquist E.A."/>
            <person name="Lipzen A."/>
            <person name="Lundell T."/>
            <person name="Morin E."/>
            <person name="Murat C."/>
            <person name="Riley R."/>
            <person name="Ohm R."/>
            <person name="Sun H."/>
            <person name="Tunlid A."/>
            <person name="Henrissat B."/>
            <person name="Grigoriev I.V."/>
            <person name="Hibbett D.S."/>
            <person name="Martin F."/>
        </authorList>
    </citation>
    <scope>NUCLEOTIDE SEQUENCE [LARGE SCALE GENOMIC DNA]</scope>
    <source>
        <strain evidence="3">MUT 4182</strain>
    </source>
</reference>
<feature type="non-terminal residue" evidence="2">
    <location>
        <position position="458"/>
    </location>
</feature>